<name>A0ABR6XQ79_9BURK</name>
<evidence type="ECO:0000259" key="1">
    <source>
        <dbReference type="Pfam" id="PF00849"/>
    </source>
</evidence>
<dbReference type="Gene3D" id="3.30.2350.10">
    <property type="entry name" value="Pseudouridine synthase"/>
    <property type="match status" value="1"/>
</dbReference>
<comment type="caution">
    <text evidence="2">The sequence shown here is derived from an EMBL/GenBank/DDBJ whole genome shotgun (WGS) entry which is preliminary data.</text>
</comment>
<reference evidence="2 3" key="1">
    <citation type="submission" date="2020-08" db="EMBL/GenBank/DDBJ databases">
        <title>Novel species isolated from subtropical streams in China.</title>
        <authorList>
            <person name="Lu H."/>
        </authorList>
    </citation>
    <scope>NUCLEOTIDE SEQUENCE [LARGE SCALE GENOMIC DNA]</scope>
    <source>
        <strain evidence="2 3">KCTC 52442</strain>
    </source>
</reference>
<dbReference type="InterPro" id="IPR006224">
    <property type="entry name" value="PsdUridine_synth_RluA-like_CS"/>
</dbReference>
<sequence length="301" mass="34605">MNEFNRNLSAPLPSKNGISPSYIWLPEGHWENALTFLSAQLPDISPDIWRKRMDKKEVCDAHGNNLQAESPVKRGMCIYYYREIENETRVPFQEKILFEDEHLLVADKPHFLAVTPGGLYLRETLLVRLKVSTGIDHLSPLHRLDRETAGVILFSKQIQSRGAYQSLFQTRQIEKTYHALAAHLPLQSFPLCKSSRIEESKRFFMMHEVAGVANSKTLISVIDHRDNIDLYQLRPSTGKRHQLRLHMTSLGAPILNDQFYPVPKPVGNDDYSKPLKLLAKSIAFIDPINHQKREFHSEQSL</sequence>
<organism evidence="2 3">
    <name type="scientific">Undibacterium amnicola</name>
    <dbReference type="NCBI Taxonomy" id="1834038"/>
    <lineage>
        <taxon>Bacteria</taxon>
        <taxon>Pseudomonadati</taxon>
        <taxon>Pseudomonadota</taxon>
        <taxon>Betaproteobacteria</taxon>
        <taxon>Burkholderiales</taxon>
        <taxon>Oxalobacteraceae</taxon>
        <taxon>Undibacterium</taxon>
    </lineage>
</organism>
<dbReference type="EMBL" id="JACOFU010000003">
    <property type="protein sequence ID" value="MBC3831606.1"/>
    <property type="molecule type" value="Genomic_DNA"/>
</dbReference>
<feature type="domain" description="Pseudouridine synthase RsuA/RluA-like" evidence="1">
    <location>
        <begin position="102"/>
        <end position="248"/>
    </location>
</feature>
<evidence type="ECO:0000313" key="2">
    <source>
        <dbReference type="EMBL" id="MBC3831606.1"/>
    </source>
</evidence>
<dbReference type="PROSITE" id="PS01129">
    <property type="entry name" value="PSI_RLU"/>
    <property type="match status" value="1"/>
</dbReference>
<dbReference type="PANTHER" id="PTHR21600:SF84">
    <property type="entry name" value="PSEUDOURIDINE SYNTHASE RSUA_RLUA-LIKE DOMAIN-CONTAINING PROTEIN"/>
    <property type="match status" value="1"/>
</dbReference>
<dbReference type="InterPro" id="IPR050188">
    <property type="entry name" value="RluA_PseudoU_synthase"/>
</dbReference>
<protein>
    <submittedName>
        <fullName evidence="2">Pseudouridine synthase</fullName>
    </submittedName>
</protein>
<dbReference type="Pfam" id="PF00849">
    <property type="entry name" value="PseudoU_synth_2"/>
    <property type="match status" value="1"/>
</dbReference>
<keyword evidence="3" id="KW-1185">Reference proteome</keyword>
<evidence type="ECO:0000313" key="3">
    <source>
        <dbReference type="Proteomes" id="UP000643610"/>
    </source>
</evidence>
<accession>A0ABR6XQ79</accession>
<dbReference type="InterPro" id="IPR020103">
    <property type="entry name" value="PsdUridine_synth_cat_dom_sf"/>
</dbReference>
<gene>
    <name evidence="2" type="ORF">H8K33_08800</name>
</gene>
<dbReference type="SUPFAM" id="SSF55120">
    <property type="entry name" value="Pseudouridine synthase"/>
    <property type="match status" value="1"/>
</dbReference>
<dbReference type="InterPro" id="IPR006145">
    <property type="entry name" value="PsdUridine_synth_RsuA/RluA"/>
</dbReference>
<dbReference type="Proteomes" id="UP000643610">
    <property type="component" value="Unassembled WGS sequence"/>
</dbReference>
<dbReference type="PANTHER" id="PTHR21600">
    <property type="entry name" value="MITOCHONDRIAL RNA PSEUDOURIDINE SYNTHASE"/>
    <property type="match status" value="1"/>
</dbReference>
<proteinExistence type="predicted"/>
<dbReference type="RefSeq" id="WP_186890651.1">
    <property type="nucleotide sequence ID" value="NZ_JACOFU010000003.1"/>
</dbReference>